<comment type="caution">
    <text evidence="2">The sequence shown here is derived from an EMBL/GenBank/DDBJ whole genome shotgun (WGS) entry which is preliminary data.</text>
</comment>
<accession>Q4SWP8</accession>
<dbReference type="EMBL" id="CAAE01013551">
    <property type="protein sequence ID" value="CAF94934.1"/>
    <property type="molecule type" value="Genomic_DNA"/>
</dbReference>
<feature type="region of interest" description="Disordered" evidence="1">
    <location>
        <begin position="1"/>
        <end position="88"/>
    </location>
</feature>
<reference evidence="2" key="1">
    <citation type="journal article" date="2004" name="Nature">
        <title>Genome duplication in the teleost fish Tetraodon nigroviridis reveals the early vertebrate proto-karyotype.</title>
        <authorList>
            <person name="Jaillon O."/>
            <person name="Aury J.-M."/>
            <person name="Brunet F."/>
            <person name="Petit J.-L."/>
            <person name="Stange-Thomann N."/>
            <person name="Mauceli E."/>
            <person name="Bouneau L."/>
            <person name="Fischer C."/>
            <person name="Ozouf-Costaz C."/>
            <person name="Bernot A."/>
            <person name="Nicaud S."/>
            <person name="Jaffe D."/>
            <person name="Fisher S."/>
            <person name="Lutfalla G."/>
            <person name="Dossat C."/>
            <person name="Segurens B."/>
            <person name="Dasilva C."/>
            <person name="Salanoubat M."/>
            <person name="Levy M."/>
            <person name="Boudet N."/>
            <person name="Castellano S."/>
            <person name="Anthouard V."/>
            <person name="Jubin C."/>
            <person name="Castelli V."/>
            <person name="Katinka M."/>
            <person name="Vacherie B."/>
            <person name="Biemont C."/>
            <person name="Skalli Z."/>
            <person name="Cattolico L."/>
            <person name="Poulain J."/>
            <person name="De Berardinis V."/>
            <person name="Cruaud C."/>
            <person name="Duprat S."/>
            <person name="Brottier P."/>
            <person name="Coutanceau J.-P."/>
            <person name="Gouzy J."/>
            <person name="Parra G."/>
            <person name="Lardier G."/>
            <person name="Chapple C."/>
            <person name="McKernan K.J."/>
            <person name="McEwan P."/>
            <person name="Bosak S."/>
            <person name="Kellis M."/>
            <person name="Volff J.-N."/>
            <person name="Guigo R."/>
            <person name="Zody M.C."/>
            <person name="Mesirov J."/>
            <person name="Lindblad-Toh K."/>
            <person name="Birren B."/>
            <person name="Nusbaum C."/>
            <person name="Kahn D."/>
            <person name="Robinson-Rechavi M."/>
            <person name="Laudet V."/>
            <person name="Schachter V."/>
            <person name="Quetier F."/>
            <person name="Saurin W."/>
            <person name="Scarpelli C."/>
            <person name="Wincker P."/>
            <person name="Lander E.S."/>
            <person name="Weissenbach J."/>
            <person name="Roest Crollius H."/>
        </authorList>
    </citation>
    <scope>NUCLEOTIDE SEQUENCE [LARGE SCALE GENOMIC DNA]</scope>
</reference>
<proteinExistence type="predicted"/>
<evidence type="ECO:0000313" key="2">
    <source>
        <dbReference type="EMBL" id="CAF94934.1"/>
    </source>
</evidence>
<feature type="compositionally biased region" description="Gly residues" evidence="1">
    <location>
        <begin position="31"/>
        <end position="44"/>
    </location>
</feature>
<gene>
    <name evidence="2" type="ORF">GSTENG00011372001</name>
</gene>
<dbReference type="AlphaFoldDB" id="Q4SWP8"/>
<protein>
    <submittedName>
        <fullName evidence="2">(spotted green pufferfish) hypothetical protein</fullName>
    </submittedName>
</protein>
<sequence length="122" mass="13333">SHPDALPEPRGSGLQHPRRVGTRRGDLRVPGGAGLVGREGGAAGRGPDPGRQRPQLRSGLPRGRRQGRVSMDPQGGKRGPPSEGGDRKVWFLVRNPPQEIRQHHPAAGSWWFCRFWQSASAR</sequence>
<name>Q4SWP8_TETNG</name>
<dbReference type="KEGG" id="tng:GSTEN00011372G001"/>
<evidence type="ECO:0000256" key="1">
    <source>
        <dbReference type="SAM" id="MobiDB-lite"/>
    </source>
</evidence>
<organism evidence="2">
    <name type="scientific">Tetraodon nigroviridis</name>
    <name type="common">Spotted green pufferfish</name>
    <name type="synonym">Chelonodon nigroviridis</name>
    <dbReference type="NCBI Taxonomy" id="99883"/>
    <lineage>
        <taxon>Eukaryota</taxon>
        <taxon>Metazoa</taxon>
        <taxon>Chordata</taxon>
        <taxon>Craniata</taxon>
        <taxon>Vertebrata</taxon>
        <taxon>Euteleostomi</taxon>
        <taxon>Actinopterygii</taxon>
        <taxon>Neopterygii</taxon>
        <taxon>Teleostei</taxon>
        <taxon>Neoteleostei</taxon>
        <taxon>Acanthomorphata</taxon>
        <taxon>Eupercaria</taxon>
        <taxon>Tetraodontiformes</taxon>
        <taxon>Tetradontoidea</taxon>
        <taxon>Tetraodontidae</taxon>
        <taxon>Tetraodon</taxon>
    </lineage>
</organism>
<feature type="non-terminal residue" evidence="2">
    <location>
        <position position="1"/>
    </location>
</feature>
<reference evidence="2" key="2">
    <citation type="submission" date="2004-02" db="EMBL/GenBank/DDBJ databases">
        <authorList>
            <consortium name="Genoscope"/>
            <consortium name="Whitehead Institute Centre for Genome Research"/>
        </authorList>
    </citation>
    <scope>NUCLEOTIDE SEQUENCE</scope>
</reference>